<evidence type="ECO:0000259" key="6">
    <source>
        <dbReference type="Pfam" id="PF01103"/>
    </source>
</evidence>
<evidence type="ECO:0000313" key="7">
    <source>
        <dbReference type="EMBL" id="MEE6186080.1"/>
    </source>
</evidence>
<keyword evidence="5" id="KW-0998">Cell outer membrane</keyword>
<dbReference type="Proteomes" id="UP001357452">
    <property type="component" value="Unassembled WGS sequence"/>
</dbReference>
<dbReference type="InterPro" id="IPR000184">
    <property type="entry name" value="Bac_surfAg_D15"/>
</dbReference>
<gene>
    <name evidence="7" type="ORF">V2H41_02215</name>
</gene>
<dbReference type="InterPro" id="IPR039910">
    <property type="entry name" value="D15-like"/>
</dbReference>
<evidence type="ECO:0000256" key="3">
    <source>
        <dbReference type="ARBA" id="ARBA00022729"/>
    </source>
</evidence>
<keyword evidence="4" id="KW-0472">Membrane</keyword>
<dbReference type="Gene3D" id="2.40.160.50">
    <property type="entry name" value="membrane protein fhac: a member of the omp85/tpsb transporter family"/>
    <property type="match status" value="1"/>
</dbReference>
<evidence type="ECO:0000256" key="2">
    <source>
        <dbReference type="ARBA" id="ARBA00022692"/>
    </source>
</evidence>
<feature type="domain" description="Bacterial surface antigen (D15)" evidence="6">
    <location>
        <begin position="572"/>
        <end position="740"/>
    </location>
</feature>
<accession>A0ABU7RDK8</accession>
<sequence length="768" mass="87416">MSIYIYMLKRWNILLLIITAVLLYSCSGTKYLKEGQVLYTGAEVKVNPDSARKVPGEKSIKSTLEEQTRPLPNKSLLGMRYKLFFYNLAGEPKKQKGFKYWMRNKLGEPPVLMSDVRLQTNINVLQSYLLGKGYLQAQVSADTVIKGKTGKVIYTAITKDRYTLNKIQFPQEPTALDNLIRRTSNESLLKSGEYYDIDIFTAERERIDSELKERGYFFFNPDYILLQVDSTIGNNQADVYVKVKDLTPIEALKPYRINDINIYPNYNLRRDSAIKHTAPIVYKDFNIYDLQNTYKPQLFERLVFFKKDEPYNRSNHSLSLNRLVNIGTFRFVKAEFKPIDTLESDLLDANFILTPQKKRSLSFQVLGTSKSNNFVGSELKVSATNRNLFRGAEQFNGSLSGGFETQVSGANLNSYSLSADASLIFPRTVAPIRLKNLGNSVPKTRISLGGQFLSRALYYSLISGKAELGYNWKGSEYIEHNLNPLSATYVRTLNTTDSFNVLLERVPSLKANFENQFIFSSSYNFVYSDYFKENKRNHIYFLGSFETAGNLVNAFLKKRNENGQKTLFNTAVNQFIRIEADFRDFYKLTKNSILAGRANIGYGIPYGNSNVLPYIRQFFAGGSNDIRAFRARALGPGTYHYPDSSRYFADQGGDIKMMLNAELRTKLFSIIHGAVFIDAGNVWTAKTDSSRMGSKFKLANALSEFAVGGGVGLRVDATIFVVRFDLAMPLRKPWLPKSERWVLDKIRFGDPAWRKENLILNIGIGYPF</sequence>
<evidence type="ECO:0000256" key="4">
    <source>
        <dbReference type="ARBA" id="ARBA00023136"/>
    </source>
</evidence>
<dbReference type="Pfam" id="PF01103">
    <property type="entry name" value="Omp85"/>
    <property type="match status" value="1"/>
</dbReference>
<evidence type="ECO:0000256" key="5">
    <source>
        <dbReference type="ARBA" id="ARBA00023237"/>
    </source>
</evidence>
<keyword evidence="8" id="KW-1185">Reference proteome</keyword>
<dbReference type="EMBL" id="JAZGLY010000001">
    <property type="protein sequence ID" value="MEE6186080.1"/>
    <property type="molecule type" value="Genomic_DNA"/>
</dbReference>
<proteinExistence type="predicted"/>
<dbReference type="PANTHER" id="PTHR12815">
    <property type="entry name" value="SORTING AND ASSEMBLY MACHINERY SAMM50 PROTEIN FAMILY MEMBER"/>
    <property type="match status" value="1"/>
</dbReference>
<evidence type="ECO:0000313" key="8">
    <source>
        <dbReference type="Proteomes" id="UP001357452"/>
    </source>
</evidence>
<comment type="caution">
    <text evidence="7">The sequence shown here is derived from an EMBL/GenBank/DDBJ whole genome shotgun (WGS) entry which is preliminary data.</text>
</comment>
<keyword evidence="3" id="KW-0732">Signal</keyword>
<comment type="subcellular location">
    <subcellularLocation>
        <location evidence="1">Membrane</location>
    </subcellularLocation>
</comment>
<dbReference type="RefSeq" id="WP_330973483.1">
    <property type="nucleotide sequence ID" value="NZ_JAZGLY010000001.1"/>
</dbReference>
<protein>
    <submittedName>
        <fullName evidence="7">BamA/TamA family outer membrane protein</fullName>
    </submittedName>
</protein>
<dbReference type="PANTHER" id="PTHR12815:SF47">
    <property type="entry name" value="TRANSLOCATION AND ASSEMBLY MODULE SUBUNIT TAMA"/>
    <property type="match status" value="1"/>
</dbReference>
<organism evidence="7 8">
    <name type="scientific">Niabella digestorum</name>
    <dbReference type="NCBI Taxonomy" id="3117701"/>
    <lineage>
        <taxon>Bacteria</taxon>
        <taxon>Pseudomonadati</taxon>
        <taxon>Bacteroidota</taxon>
        <taxon>Chitinophagia</taxon>
        <taxon>Chitinophagales</taxon>
        <taxon>Chitinophagaceae</taxon>
        <taxon>Niabella</taxon>
    </lineage>
</organism>
<keyword evidence="2" id="KW-0812">Transmembrane</keyword>
<reference evidence="7 8" key="1">
    <citation type="submission" date="2024-01" db="EMBL/GenBank/DDBJ databases">
        <title>Niabella digestum sp. nov., isolated from waste digestion system.</title>
        <authorList>
            <person name="Zhang L."/>
        </authorList>
    </citation>
    <scope>NUCLEOTIDE SEQUENCE [LARGE SCALE GENOMIC DNA]</scope>
    <source>
        <strain evidence="7 8">A18</strain>
    </source>
</reference>
<name>A0ABU7RDK8_9BACT</name>
<evidence type="ECO:0000256" key="1">
    <source>
        <dbReference type="ARBA" id="ARBA00004370"/>
    </source>
</evidence>